<proteinExistence type="predicted"/>
<comment type="caution">
    <text evidence="1">The sequence shown here is derived from an EMBL/GenBank/DDBJ whole genome shotgun (WGS) entry which is preliminary data.</text>
</comment>
<evidence type="ECO:0000313" key="1">
    <source>
        <dbReference type="EMBL" id="CAD8149032.1"/>
    </source>
</evidence>
<dbReference type="OrthoDB" id="304194at2759"/>
<reference evidence="1" key="1">
    <citation type="submission" date="2021-01" db="EMBL/GenBank/DDBJ databases">
        <authorList>
            <consortium name="Genoscope - CEA"/>
            <person name="William W."/>
        </authorList>
    </citation>
    <scope>NUCLEOTIDE SEQUENCE</scope>
</reference>
<keyword evidence="2" id="KW-1185">Reference proteome</keyword>
<name>A0A8S1TDS8_9CILI</name>
<evidence type="ECO:0000313" key="2">
    <source>
        <dbReference type="Proteomes" id="UP000689195"/>
    </source>
</evidence>
<dbReference type="EMBL" id="CAJJDO010000018">
    <property type="protein sequence ID" value="CAD8149032.1"/>
    <property type="molecule type" value="Genomic_DNA"/>
</dbReference>
<dbReference type="Proteomes" id="UP000689195">
    <property type="component" value="Unassembled WGS sequence"/>
</dbReference>
<accession>A0A8S1TDS8</accession>
<gene>
    <name evidence="1" type="ORF">PPENT_87.1.T0180380</name>
</gene>
<dbReference type="AlphaFoldDB" id="A0A8S1TDS8"/>
<organism evidence="1 2">
    <name type="scientific">Paramecium pentaurelia</name>
    <dbReference type="NCBI Taxonomy" id="43138"/>
    <lineage>
        <taxon>Eukaryota</taxon>
        <taxon>Sar</taxon>
        <taxon>Alveolata</taxon>
        <taxon>Ciliophora</taxon>
        <taxon>Intramacronucleata</taxon>
        <taxon>Oligohymenophorea</taxon>
        <taxon>Peniculida</taxon>
        <taxon>Parameciidae</taxon>
        <taxon>Paramecium</taxon>
    </lineage>
</organism>
<protein>
    <submittedName>
        <fullName evidence="1">Uncharacterized protein</fullName>
    </submittedName>
</protein>
<sequence length="172" mass="20344">MGSSCQKQNEIITAYQESEAIEIDDQRIAKEIYPIKVHKGFRNTFQKNKQVNKTLEATSLNFLQQELSKYTKQNYCTEKIIPSQIKQKHEKKNKNKNKNKKQLKGIIKQHTSCQLIQSTTRLNYHLKYQEYEFRVGQRIHSEKQVRFNIPKLNNNSSRSCSIQKSRSKKSHI</sequence>